<dbReference type="Pfam" id="PF13472">
    <property type="entry name" value="Lipase_GDSL_2"/>
    <property type="match status" value="1"/>
</dbReference>
<dbReference type="InterPro" id="IPR013830">
    <property type="entry name" value="SGNH_hydro"/>
</dbReference>
<comment type="caution">
    <text evidence="2">The sequence shown here is derived from an EMBL/GenBank/DDBJ whole genome shotgun (WGS) entry which is preliminary data.</text>
</comment>
<dbReference type="SUPFAM" id="SSF52266">
    <property type="entry name" value="SGNH hydrolase"/>
    <property type="match status" value="1"/>
</dbReference>
<evidence type="ECO:0000313" key="2">
    <source>
        <dbReference type="EMBL" id="KAG6380314.1"/>
    </source>
</evidence>
<dbReference type="CDD" id="cd01838">
    <property type="entry name" value="Isoamyl_acetate_hydrolase_like"/>
    <property type="match status" value="1"/>
</dbReference>
<keyword evidence="3" id="KW-1185">Reference proteome</keyword>
<protein>
    <submittedName>
        <fullName evidence="2">SGNH hydrolase-type esterase domain-containing protein</fullName>
    </submittedName>
</protein>
<proteinExistence type="predicted"/>
<sequence length="246" mass="27625">MALACTQDVILLLGDSLTQGNVERTGLAERLSCVYVRKMDVINRGLSGYQTDWAIPVFEQILAQQHAHRHAPKVQLLTLWFGANDAALPPSTQHVPIARFKSNLVHLVHMVRSPTSAYYSPGTRIVLITPPPVNTYQWTRERAFEETEKYAEAVREVGGQVGVPVADVWTQVWEGAGRDERGCARFLQDGLHLNAAGYEIVFDAVMKIIEATYPEMHYDALQTVFVPWSEVNVDDPRPSLVKRRAM</sequence>
<dbReference type="InterPro" id="IPR036514">
    <property type="entry name" value="SGNH_hydro_sf"/>
</dbReference>
<dbReference type="EMBL" id="JAGFBS010000003">
    <property type="protein sequence ID" value="KAG6380314.1"/>
    <property type="molecule type" value="Genomic_DNA"/>
</dbReference>
<dbReference type="Proteomes" id="UP000683000">
    <property type="component" value="Unassembled WGS sequence"/>
</dbReference>
<gene>
    <name evidence="2" type="ORF">JVT61DRAFT_8423</name>
</gene>
<dbReference type="OrthoDB" id="671439at2759"/>
<organism evidence="2 3">
    <name type="scientific">Boletus reticuloceps</name>
    <dbReference type="NCBI Taxonomy" id="495285"/>
    <lineage>
        <taxon>Eukaryota</taxon>
        <taxon>Fungi</taxon>
        <taxon>Dikarya</taxon>
        <taxon>Basidiomycota</taxon>
        <taxon>Agaricomycotina</taxon>
        <taxon>Agaricomycetes</taxon>
        <taxon>Agaricomycetidae</taxon>
        <taxon>Boletales</taxon>
        <taxon>Boletineae</taxon>
        <taxon>Boletaceae</taxon>
        <taxon>Boletoideae</taxon>
        <taxon>Boletus</taxon>
    </lineage>
</organism>
<dbReference type="GO" id="GO:0016787">
    <property type="term" value="F:hydrolase activity"/>
    <property type="evidence" value="ECO:0007669"/>
    <property type="project" value="UniProtKB-KW"/>
</dbReference>
<dbReference type="PANTHER" id="PTHR14209">
    <property type="entry name" value="ISOAMYL ACETATE-HYDROLYZING ESTERASE 1"/>
    <property type="match status" value="1"/>
</dbReference>
<dbReference type="PANTHER" id="PTHR14209:SF19">
    <property type="entry name" value="ISOAMYL ACETATE-HYDROLYZING ESTERASE 1 HOMOLOG"/>
    <property type="match status" value="1"/>
</dbReference>
<accession>A0A8I2YVY8</accession>
<feature type="domain" description="SGNH hydrolase-type esterase" evidence="1">
    <location>
        <begin position="12"/>
        <end position="200"/>
    </location>
</feature>
<evidence type="ECO:0000313" key="3">
    <source>
        <dbReference type="Proteomes" id="UP000683000"/>
    </source>
</evidence>
<reference evidence="2" key="1">
    <citation type="submission" date="2021-03" db="EMBL/GenBank/DDBJ databases">
        <title>Evolutionary innovations through gain and loss of genes in the ectomycorrhizal Boletales.</title>
        <authorList>
            <person name="Wu G."/>
            <person name="Miyauchi S."/>
            <person name="Morin E."/>
            <person name="Yang Z.-L."/>
            <person name="Xu J."/>
            <person name="Martin F.M."/>
        </authorList>
    </citation>
    <scope>NUCLEOTIDE SEQUENCE</scope>
    <source>
        <strain evidence="2">BR01</strain>
    </source>
</reference>
<dbReference type="InterPro" id="IPR045136">
    <property type="entry name" value="Iah1-like"/>
</dbReference>
<keyword evidence="2" id="KW-0378">Hydrolase</keyword>
<name>A0A8I2YVY8_9AGAM</name>
<evidence type="ECO:0000259" key="1">
    <source>
        <dbReference type="Pfam" id="PF13472"/>
    </source>
</evidence>
<dbReference type="Gene3D" id="3.40.50.1110">
    <property type="entry name" value="SGNH hydrolase"/>
    <property type="match status" value="1"/>
</dbReference>
<dbReference type="AlphaFoldDB" id="A0A8I2YVY8"/>